<accession>A0A6A5SLE3</accession>
<sequence>MRLEESGQSRGGRRNLVFLLISWLVYDDPQIARPVSRSEAGGPGRRCGLSQSQWPSRSASHLGAEVCTPAASFSIRTSSYAVHDSGQDSATAAPQRRSSSSV</sequence>
<organism evidence="2 3">
    <name type="scientific">Clathrospora elynae</name>
    <dbReference type="NCBI Taxonomy" id="706981"/>
    <lineage>
        <taxon>Eukaryota</taxon>
        <taxon>Fungi</taxon>
        <taxon>Dikarya</taxon>
        <taxon>Ascomycota</taxon>
        <taxon>Pezizomycotina</taxon>
        <taxon>Dothideomycetes</taxon>
        <taxon>Pleosporomycetidae</taxon>
        <taxon>Pleosporales</taxon>
        <taxon>Diademaceae</taxon>
        <taxon>Clathrospora</taxon>
    </lineage>
</organism>
<evidence type="ECO:0000256" key="1">
    <source>
        <dbReference type="SAM" id="MobiDB-lite"/>
    </source>
</evidence>
<feature type="compositionally biased region" description="Polar residues" evidence="1">
    <location>
        <begin position="87"/>
        <end position="102"/>
    </location>
</feature>
<reference evidence="2" key="1">
    <citation type="journal article" date="2020" name="Stud. Mycol.">
        <title>101 Dothideomycetes genomes: a test case for predicting lifestyles and emergence of pathogens.</title>
        <authorList>
            <person name="Haridas S."/>
            <person name="Albert R."/>
            <person name="Binder M."/>
            <person name="Bloem J."/>
            <person name="Labutti K."/>
            <person name="Salamov A."/>
            <person name="Andreopoulos B."/>
            <person name="Baker S."/>
            <person name="Barry K."/>
            <person name="Bills G."/>
            <person name="Bluhm B."/>
            <person name="Cannon C."/>
            <person name="Castanera R."/>
            <person name="Culley D."/>
            <person name="Daum C."/>
            <person name="Ezra D."/>
            <person name="Gonzalez J."/>
            <person name="Henrissat B."/>
            <person name="Kuo A."/>
            <person name="Liang C."/>
            <person name="Lipzen A."/>
            <person name="Lutzoni F."/>
            <person name="Magnuson J."/>
            <person name="Mondo S."/>
            <person name="Nolan M."/>
            <person name="Ohm R."/>
            <person name="Pangilinan J."/>
            <person name="Park H.-J."/>
            <person name="Ramirez L."/>
            <person name="Alfaro M."/>
            <person name="Sun H."/>
            <person name="Tritt A."/>
            <person name="Yoshinaga Y."/>
            <person name="Zwiers L.-H."/>
            <person name="Turgeon B."/>
            <person name="Goodwin S."/>
            <person name="Spatafora J."/>
            <person name="Crous P."/>
            <person name="Grigoriev I."/>
        </authorList>
    </citation>
    <scope>NUCLEOTIDE SEQUENCE</scope>
    <source>
        <strain evidence="2">CBS 161.51</strain>
    </source>
</reference>
<name>A0A6A5SLE3_9PLEO</name>
<feature type="region of interest" description="Disordered" evidence="1">
    <location>
        <begin position="34"/>
        <end position="54"/>
    </location>
</feature>
<evidence type="ECO:0000313" key="3">
    <source>
        <dbReference type="Proteomes" id="UP000800038"/>
    </source>
</evidence>
<dbReference type="Proteomes" id="UP000800038">
    <property type="component" value="Unassembled WGS sequence"/>
</dbReference>
<gene>
    <name evidence="2" type="ORF">EJ02DRAFT_213932</name>
</gene>
<feature type="region of interest" description="Disordered" evidence="1">
    <location>
        <begin position="83"/>
        <end position="102"/>
    </location>
</feature>
<proteinExistence type="predicted"/>
<keyword evidence="3" id="KW-1185">Reference proteome</keyword>
<dbReference type="AlphaFoldDB" id="A0A6A5SLE3"/>
<dbReference type="EMBL" id="ML976055">
    <property type="protein sequence ID" value="KAF1940963.1"/>
    <property type="molecule type" value="Genomic_DNA"/>
</dbReference>
<evidence type="ECO:0000313" key="2">
    <source>
        <dbReference type="EMBL" id="KAF1940963.1"/>
    </source>
</evidence>
<protein>
    <submittedName>
        <fullName evidence="2">Uncharacterized protein</fullName>
    </submittedName>
</protein>